<dbReference type="SUPFAM" id="SSF54975">
    <property type="entry name" value="Acylphosphatase/BLUF domain-like"/>
    <property type="match status" value="1"/>
</dbReference>
<reference evidence="2 3" key="1">
    <citation type="submission" date="2017-03" db="EMBL/GenBank/DDBJ databases">
        <title>Lifting the veil on microbial sulfur biogeochemistry in mining wastewaters.</title>
        <authorList>
            <person name="Kantor R.S."/>
            <person name="Colenbrander Nelson T."/>
            <person name="Marshall S."/>
            <person name="Bennett D."/>
            <person name="Apte S."/>
            <person name="Camacho D."/>
            <person name="Thomas B.C."/>
            <person name="Warren L.A."/>
            <person name="Banfield J.F."/>
        </authorList>
    </citation>
    <scope>NUCLEOTIDE SEQUENCE [LARGE SCALE GENOMIC DNA]</scope>
    <source>
        <strain evidence="2">32-68-21</strain>
    </source>
</reference>
<organism evidence="2 3">
    <name type="scientific">Brevundimonas subvibrioides</name>
    <dbReference type="NCBI Taxonomy" id="74313"/>
    <lineage>
        <taxon>Bacteria</taxon>
        <taxon>Pseudomonadati</taxon>
        <taxon>Pseudomonadota</taxon>
        <taxon>Alphaproteobacteria</taxon>
        <taxon>Caulobacterales</taxon>
        <taxon>Caulobacteraceae</taxon>
        <taxon>Brevundimonas</taxon>
    </lineage>
</organism>
<dbReference type="GO" id="GO:0009882">
    <property type="term" value="F:blue light photoreceptor activity"/>
    <property type="evidence" value="ECO:0007669"/>
    <property type="project" value="InterPro"/>
</dbReference>
<evidence type="ECO:0000313" key="2">
    <source>
        <dbReference type="EMBL" id="OYX59201.1"/>
    </source>
</evidence>
<feature type="domain" description="BLUF" evidence="1">
    <location>
        <begin position="4"/>
        <end position="96"/>
    </location>
</feature>
<dbReference type="InterPro" id="IPR007024">
    <property type="entry name" value="BLUF_domain"/>
</dbReference>
<proteinExistence type="predicted"/>
<dbReference type="EMBL" id="NCEQ01000001">
    <property type="protein sequence ID" value="OYX59201.1"/>
    <property type="molecule type" value="Genomic_DNA"/>
</dbReference>
<name>A0A258HQF6_9CAUL</name>
<dbReference type="AlphaFoldDB" id="A0A258HQF6"/>
<sequence>MPGLERMLYASRATGRTDSLLNMATILGESQRNNDRDGLTGALGAHDGRFIQVIEGPTTVLDGLLRRLAGDPRHRDIVILDRRPITQRQFAGWSMVSSRLGPETATALDRLMATPETSALEIIALLRETLEVEPARAA</sequence>
<protein>
    <submittedName>
        <fullName evidence="2">Blue light sensor protein</fullName>
    </submittedName>
</protein>
<evidence type="ECO:0000313" key="3">
    <source>
        <dbReference type="Proteomes" id="UP000216147"/>
    </source>
</evidence>
<accession>A0A258HQF6</accession>
<gene>
    <name evidence="2" type="ORF">B7Y86_01685</name>
</gene>
<dbReference type="GO" id="GO:0071949">
    <property type="term" value="F:FAD binding"/>
    <property type="evidence" value="ECO:0007669"/>
    <property type="project" value="InterPro"/>
</dbReference>
<dbReference type="SMART" id="SM01034">
    <property type="entry name" value="BLUF"/>
    <property type="match status" value="1"/>
</dbReference>
<dbReference type="InterPro" id="IPR036046">
    <property type="entry name" value="Acylphosphatase-like_dom_sf"/>
</dbReference>
<dbReference type="PROSITE" id="PS50925">
    <property type="entry name" value="BLUF"/>
    <property type="match status" value="1"/>
</dbReference>
<comment type="caution">
    <text evidence="2">The sequence shown here is derived from an EMBL/GenBank/DDBJ whole genome shotgun (WGS) entry which is preliminary data.</text>
</comment>
<dbReference type="Pfam" id="PF04940">
    <property type="entry name" value="BLUF"/>
    <property type="match status" value="1"/>
</dbReference>
<dbReference type="Proteomes" id="UP000216147">
    <property type="component" value="Unassembled WGS sequence"/>
</dbReference>
<evidence type="ECO:0000259" key="1">
    <source>
        <dbReference type="PROSITE" id="PS50925"/>
    </source>
</evidence>
<dbReference type="Gene3D" id="3.30.70.100">
    <property type="match status" value="1"/>
</dbReference>